<feature type="transmembrane region" description="Helical" evidence="13">
    <location>
        <begin position="514"/>
        <end position="539"/>
    </location>
</feature>
<dbReference type="CDD" id="cd19961">
    <property type="entry name" value="EcYidC-like_peri"/>
    <property type="match status" value="1"/>
</dbReference>
<dbReference type="InterPro" id="IPR019998">
    <property type="entry name" value="Membr_insert_YidC"/>
</dbReference>
<accession>A0A370GSW9</accession>
<evidence type="ECO:0000256" key="6">
    <source>
        <dbReference type="ARBA" id="ARBA00022692"/>
    </source>
</evidence>
<evidence type="ECO:0000256" key="12">
    <source>
        <dbReference type="ARBA" id="ARBA00033342"/>
    </source>
</evidence>
<evidence type="ECO:0000256" key="7">
    <source>
        <dbReference type="ARBA" id="ARBA00022927"/>
    </source>
</evidence>
<keyword evidence="8 13" id="KW-1133">Transmembrane helix</keyword>
<dbReference type="NCBIfam" id="TIGR03593">
    <property type="entry name" value="yidC_nterm"/>
    <property type="match status" value="1"/>
</dbReference>
<feature type="domain" description="Membrane insertase YidC/Oxa/ALB C-terminal" evidence="14">
    <location>
        <begin position="375"/>
        <end position="552"/>
    </location>
</feature>
<sequence length="566" mass="63998">MLEKLQDYIRVTLYILLVIVSFLLFQAWEKDHPKPELPVPVETKEMPSGRYIPQATDTAVSAPAAASMATAAQSGVPSLAAPPAMGKLIKVTTDVLEVTIDTRGGDIIEAKLLKYPESLGSKTPFSLLNDDAKSRYIAESGLLSKLGPDTPESQALYTSDKPSYTLNPGENDLTVRLDWQKDGVKVSKVFTFIRDSYEVKVGYEIINQSQQTWEGNLYTQLMRTDNPPPSQGGFVNLATYFGAAVSTPQKPFQKVTFKEMHQNNLNLVGQDGWAAMIQHYFITAWIPPKTATSTYYSRVTPNGLYTIGMIGPALSVAPGSKFYTESKLYTGPAIADRLEKAAPNLQLTIDFGWFWFISVAIFWMMQKIYEVVGNWGWSIVMVTIIIKLLFYQLSAKSYRSMSALKRLQPRIEALKERYGDDRQKLTQATLELYRQEKVNPMSGCLPILIQIPVFIALYWVLVESVELRQAPFILWIRDLSQHDPYYILPILMGISMFIQQRLSPPPPDPLQAKIMMAMPVVFTIMFANFPAGLMLYWFVNNTLSFMQQWYIMHKLEKESHARKAKG</sequence>
<dbReference type="CDD" id="cd20070">
    <property type="entry name" value="5TM_YidC_Alb3"/>
    <property type="match status" value="1"/>
</dbReference>
<keyword evidence="5 13" id="KW-1003">Cell membrane</keyword>
<dbReference type="GO" id="GO:0015031">
    <property type="term" value="P:protein transport"/>
    <property type="evidence" value="ECO:0007669"/>
    <property type="project" value="UniProtKB-KW"/>
</dbReference>
<keyword evidence="17" id="KW-1185">Reference proteome</keyword>
<evidence type="ECO:0000256" key="2">
    <source>
        <dbReference type="ARBA" id="ARBA00010527"/>
    </source>
</evidence>
<dbReference type="PRINTS" id="PR01900">
    <property type="entry name" value="YIDCPROTEIN"/>
</dbReference>
<evidence type="ECO:0000256" key="13">
    <source>
        <dbReference type="HAMAP-Rule" id="MF_01810"/>
    </source>
</evidence>
<dbReference type="NCBIfam" id="NF002353">
    <property type="entry name" value="PRK01318.1-4"/>
    <property type="match status" value="1"/>
</dbReference>
<dbReference type="Proteomes" id="UP000254720">
    <property type="component" value="Unassembled WGS sequence"/>
</dbReference>
<dbReference type="EMBL" id="QQAX01000005">
    <property type="protein sequence ID" value="RDI46581.1"/>
    <property type="molecule type" value="Genomic_DNA"/>
</dbReference>
<comment type="caution">
    <text evidence="16">The sequence shown here is derived from an EMBL/GenBank/DDBJ whole genome shotgun (WGS) entry which is preliminary data.</text>
</comment>
<dbReference type="GO" id="GO:0051205">
    <property type="term" value="P:protein insertion into membrane"/>
    <property type="evidence" value="ECO:0007669"/>
    <property type="project" value="TreeGrafter"/>
</dbReference>
<dbReference type="GO" id="GO:0005886">
    <property type="term" value="C:plasma membrane"/>
    <property type="evidence" value="ECO:0007669"/>
    <property type="project" value="UniProtKB-SubCell"/>
</dbReference>
<keyword evidence="7 13" id="KW-0653">Protein transport</keyword>
<evidence type="ECO:0000313" key="17">
    <source>
        <dbReference type="Proteomes" id="UP000254720"/>
    </source>
</evidence>
<feature type="transmembrane region" description="Helical" evidence="13">
    <location>
        <begin position="12"/>
        <end position="28"/>
    </location>
</feature>
<comment type="function">
    <text evidence="13">Required for the insertion and/or proper folding and/or complex formation of integral membrane proteins into the membrane. Involved in integration of membrane proteins that insert both dependently and independently of the Sec translocase complex, as well as at least some lipoproteins. Aids folding of multispanning membrane proteins.</text>
</comment>
<evidence type="ECO:0000256" key="5">
    <source>
        <dbReference type="ARBA" id="ARBA00022475"/>
    </source>
</evidence>
<gene>
    <name evidence="13" type="primary">yidC</name>
    <name evidence="16" type="ORF">C8D86_105105</name>
</gene>
<keyword evidence="9 13" id="KW-0472">Membrane</keyword>
<proteinExistence type="inferred from homology"/>
<organism evidence="16 17">
    <name type="scientific">Aquicella lusitana</name>
    <dbReference type="NCBI Taxonomy" id="254246"/>
    <lineage>
        <taxon>Bacteria</taxon>
        <taxon>Pseudomonadati</taxon>
        <taxon>Pseudomonadota</taxon>
        <taxon>Gammaproteobacteria</taxon>
        <taxon>Legionellales</taxon>
        <taxon>Coxiellaceae</taxon>
        <taxon>Aquicella</taxon>
    </lineage>
</organism>
<evidence type="ECO:0000256" key="11">
    <source>
        <dbReference type="ARBA" id="ARBA00033245"/>
    </source>
</evidence>
<dbReference type="InterPro" id="IPR047196">
    <property type="entry name" value="YidC_ALB_C"/>
</dbReference>
<dbReference type="NCBIfam" id="NF002352">
    <property type="entry name" value="PRK01318.1-3"/>
    <property type="match status" value="1"/>
</dbReference>
<evidence type="ECO:0000256" key="10">
    <source>
        <dbReference type="ARBA" id="ARBA00023186"/>
    </source>
</evidence>
<evidence type="ECO:0000256" key="3">
    <source>
        <dbReference type="ARBA" id="ARBA00015325"/>
    </source>
</evidence>
<dbReference type="AlphaFoldDB" id="A0A370GSW9"/>
<name>A0A370GSW9_9COXI</name>
<dbReference type="GO" id="GO:0032977">
    <property type="term" value="F:membrane insertase activity"/>
    <property type="evidence" value="ECO:0007669"/>
    <property type="project" value="InterPro"/>
</dbReference>
<keyword evidence="4 13" id="KW-0813">Transport</keyword>
<keyword evidence="10 13" id="KW-0143">Chaperone</keyword>
<evidence type="ECO:0000256" key="8">
    <source>
        <dbReference type="ARBA" id="ARBA00022989"/>
    </source>
</evidence>
<dbReference type="InterPro" id="IPR001708">
    <property type="entry name" value="YidC/ALB3/OXA1/COX18"/>
</dbReference>
<dbReference type="NCBIfam" id="TIGR03592">
    <property type="entry name" value="yidC_oxa1_cterm"/>
    <property type="match status" value="1"/>
</dbReference>
<dbReference type="PANTHER" id="PTHR12428">
    <property type="entry name" value="OXA1"/>
    <property type="match status" value="1"/>
</dbReference>
<dbReference type="OrthoDB" id="9780552at2"/>
<comment type="subunit">
    <text evidence="13">Interacts with the Sec translocase complex via SecD. Specifically interacts with transmembrane segments of nascent integral membrane proteins during membrane integration.</text>
</comment>
<reference evidence="16 17" key="1">
    <citation type="submission" date="2018-07" db="EMBL/GenBank/DDBJ databases">
        <title>Genomic Encyclopedia of Type Strains, Phase IV (KMG-IV): sequencing the most valuable type-strain genomes for metagenomic binning, comparative biology and taxonomic classification.</title>
        <authorList>
            <person name="Goeker M."/>
        </authorList>
    </citation>
    <scope>NUCLEOTIDE SEQUENCE [LARGE SCALE GENOMIC DNA]</scope>
    <source>
        <strain evidence="16 17">DSM 16500</strain>
    </source>
</reference>
<keyword evidence="6 13" id="KW-0812">Transmembrane</keyword>
<evidence type="ECO:0000256" key="9">
    <source>
        <dbReference type="ARBA" id="ARBA00023136"/>
    </source>
</evidence>
<feature type="transmembrane region" description="Helical" evidence="13">
    <location>
        <begin position="347"/>
        <end position="365"/>
    </location>
</feature>
<dbReference type="InterPro" id="IPR028055">
    <property type="entry name" value="YidC/Oxa/ALB_C"/>
</dbReference>
<dbReference type="PANTHER" id="PTHR12428:SF65">
    <property type="entry name" value="CYTOCHROME C OXIDASE ASSEMBLY PROTEIN COX18, MITOCHONDRIAL"/>
    <property type="match status" value="1"/>
</dbReference>
<dbReference type="Pfam" id="PF02096">
    <property type="entry name" value="60KD_IMP"/>
    <property type="match status" value="1"/>
</dbReference>
<dbReference type="PRINTS" id="PR00701">
    <property type="entry name" value="60KDINNERMP"/>
</dbReference>
<dbReference type="Gene3D" id="2.70.98.90">
    <property type="match status" value="1"/>
</dbReference>
<feature type="domain" description="Membrane insertase YidC N-terminal" evidence="15">
    <location>
        <begin position="89"/>
        <end position="364"/>
    </location>
</feature>
<dbReference type="RefSeq" id="WP_114833871.1">
    <property type="nucleotide sequence ID" value="NZ_LR699114.1"/>
</dbReference>
<protein>
    <recommendedName>
        <fullName evidence="3 13">Membrane protein insertase YidC</fullName>
    </recommendedName>
    <alternativeName>
        <fullName evidence="12 13">Foldase YidC</fullName>
    </alternativeName>
    <alternativeName>
        <fullName evidence="11 13">Membrane integrase YidC</fullName>
    </alternativeName>
    <alternativeName>
        <fullName evidence="13">Membrane protein YidC</fullName>
    </alternativeName>
</protein>
<dbReference type="Pfam" id="PF14849">
    <property type="entry name" value="YidC_periplas"/>
    <property type="match status" value="1"/>
</dbReference>
<feature type="transmembrane region" description="Helical" evidence="13">
    <location>
        <begin position="371"/>
        <end position="391"/>
    </location>
</feature>
<feature type="transmembrane region" description="Helical" evidence="13">
    <location>
        <begin position="443"/>
        <end position="461"/>
    </location>
</feature>
<dbReference type="InterPro" id="IPR028053">
    <property type="entry name" value="Membr_insert_YidC_N"/>
</dbReference>
<evidence type="ECO:0000256" key="1">
    <source>
        <dbReference type="ARBA" id="ARBA00004429"/>
    </source>
</evidence>
<dbReference type="InterPro" id="IPR038221">
    <property type="entry name" value="YidC_periplasmic_sf"/>
</dbReference>
<evidence type="ECO:0000256" key="4">
    <source>
        <dbReference type="ARBA" id="ARBA00022448"/>
    </source>
</evidence>
<comment type="subcellular location">
    <subcellularLocation>
        <location evidence="1">Cell inner membrane</location>
        <topology evidence="1">Multi-pass membrane protein</topology>
    </subcellularLocation>
    <subcellularLocation>
        <location evidence="13">Cell membrane</location>
        <topology evidence="13">Multi-pass membrane protein</topology>
    </subcellularLocation>
</comment>
<evidence type="ECO:0000259" key="15">
    <source>
        <dbReference type="Pfam" id="PF14849"/>
    </source>
</evidence>
<comment type="similarity">
    <text evidence="2 13">Belongs to the OXA1/ALB3/YidC family. Type 1 subfamily.</text>
</comment>
<dbReference type="HAMAP" id="MF_01810">
    <property type="entry name" value="YidC_type1"/>
    <property type="match status" value="1"/>
</dbReference>
<evidence type="ECO:0000313" key="16">
    <source>
        <dbReference type="EMBL" id="RDI46581.1"/>
    </source>
</evidence>
<evidence type="ECO:0000259" key="14">
    <source>
        <dbReference type="Pfam" id="PF02096"/>
    </source>
</evidence>
<feature type="transmembrane region" description="Helical" evidence="13">
    <location>
        <begin position="485"/>
        <end position="502"/>
    </location>
</feature>